<evidence type="ECO:0000313" key="4">
    <source>
        <dbReference type="Proteomes" id="UP000054937"/>
    </source>
</evidence>
<sequence length="831" mass="97397">MEQQQQMRNILDKQKLNRKQGQKDQQLQIKGLPENFQKNDINGLPLVRRKSCQCLRCGQESIKQFKNQHIIIKPLQHQNDDKQQNIILDFSKIDQQYQQNSPSYKNGNYIDSRNGDILKRNISLDTDDSFIYSPPNSQKNIVLQYSYQDQIREKTQSSKQYLNTQSSIYEKNKTSGSKSINNGPGFTVSLKHNYLSKMIQQQQKSELIGKSIFQMNEEFSQNIQVQRAIEEPIFNIEICKNCQEHAHMHKKKEEYYINMFNLCKQNILKYIPKAKIVKNGQQEAPLIGEIAISHNSNLIWSSLIFKSYPSHETIGARVFNYYEDYLNGRDLTKYGFKLQNQGNSELSVLGQGHHKELINKELNQSNTFLRIKKQLQNSQKQDSIKNNDSIQDYTKFNKSFSNFQTPDLKKHSKMSNSQNQQDINQNSQNNTVEIFNNSALYRKSFSNQRIQQNFQNLKQELINQQSNQQKIEQSKNMNISNYLLNVKKIGNEGSQNDIQNLQFDQKQNLRNKNQDSVQTQFKVNIVQDIDNLQQQNQNSQQFLNNNTGDVEIQQFQLLNLQDSQNIQKDSGLLNVYHKSQNLNSIKSLNSAKNVSNDQEMESEMDVSFLQQQYRNQNSQKSFMQRFNQETELKKNDLLVKNTENSKIKVNQIRKKSENQQDQKQNQSKNNQSQNDKKNNQFQDKIINQYKKRSQSSQGFRNSIKNASNIRNSSRIEENFKNFLTGEIISNNSKFISLNNDQNNRILKEQDRFNLLSANDIQYIFSQNEEIQLPIVNSFGIESDIDKFLNIFQVYEKGLSYNPTFKKLINVLCFGQMSEMLKIIRDISYIKQ</sequence>
<comment type="caution">
    <text evidence="3">The sequence shown here is derived from an EMBL/GenBank/DDBJ whole genome shotgun (WGS) entry which is preliminary data.</text>
</comment>
<proteinExistence type="predicted"/>
<dbReference type="AlphaFoldDB" id="A0A0V0R956"/>
<feature type="coiled-coil region" evidence="1">
    <location>
        <begin position="447"/>
        <end position="474"/>
    </location>
</feature>
<dbReference type="InParanoid" id="A0A0V0R956"/>
<gene>
    <name evidence="3" type="ORF">PPERSA_01224</name>
</gene>
<name>A0A0V0R956_PSEPJ</name>
<feature type="compositionally biased region" description="Low complexity" evidence="2">
    <location>
        <begin position="415"/>
        <end position="429"/>
    </location>
</feature>
<feature type="compositionally biased region" description="Low complexity" evidence="2">
    <location>
        <begin position="661"/>
        <end position="680"/>
    </location>
</feature>
<dbReference type="Proteomes" id="UP000054937">
    <property type="component" value="Unassembled WGS sequence"/>
</dbReference>
<accession>A0A0V0R956</accession>
<organism evidence="3 4">
    <name type="scientific">Pseudocohnilembus persalinus</name>
    <name type="common">Ciliate</name>
    <dbReference type="NCBI Taxonomy" id="266149"/>
    <lineage>
        <taxon>Eukaryota</taxon>
        <taxon>Sar</taxon>
        <taxon>Alveolata</taxon>
        <taxon>Ciliophora</taxon>
        <taxon>Intramacronucleata</taxon>
        <taxon>Oligohymenophorea</taxon>
        <taxon>Scuticociliatia</taxon>
        <taxon>Philasterida</taxon>
        <taxon>Pseudocohnilembidae</taxon>
        <taxon>Pseudocohnilembus</taxon>
    </lineage>
</organism>
<evidence type="ECO:0000313" key="3">
    <source>
        <dbReference type="EMBL" id="KRX11025.1"/>
    </source>
</evidence>
<evidence type="ECO:0000256" key="2">
    <source>
        <dbReference type="SAM" id="MobiDB-lite"/>
    </source>
</evidence>
<keyword evidence="1" id="KW-0175">Coiled coil</keyword>
<feature type="region of interest" description="Disordered" evidence="2">
    <location>
        <begin position="1"/>
        <end position="25"/>
    </location>
</feature>
<keyword evidence="4" id="KW-1185">Reference proteome</keyword>
<feature type="region of interest" description="Disordered" evidence="2">
    <location>
        <begin position="643"/>
        <end position="680"/>
    </location>
</feature>
<reference evidence="3 4" key="1">
    <citation type="journal article" date="2015" name="Sci. Rep.">
        <title>Genome of the facultative scuticociliatosis pathogen Pseudocohnilembus persalinus provides insight into its virulence through horizontal gene transfer.</title>
        <authorList>
            <person name="Xiong J."/>
            <person name="Wang G."/>
            <person name="Cheng J."/>
            <person name="Tian M."/>
            <person name="Pan X."/>
            <person name="Warren A."/>
            <person name="Jiang C."/>
            <person name="Yuan D."/>
            <person name="Miao W."/>
        </authorList>
    </citation>
    <scope>NUCLEOTIDE SEQUENCE [LARGE SCALE GENOMIC DNA]</scope>
    <source>
        <strain evidence="3">36N120E</strain>
    </source>
</reference>
<evidence type="ECO:0000256" key="1">
    <source>
        <dbReference type="SAM" id="Coils"/>
    </source>
</evidence>
<protein>
    <submittedName>
        <fullName evidence="3">Uncharacterized protein</fullName>
    </submittedName>
</protein>
<dbReference type="EMBL" id="LDAU01000008">
    <property type="protein sequence ID" value="KRX11025.1"/>
    <property type="molecule type" value="Genomic_DNA"/>
</dbReference>
<feature type="region of interest" description="Disordered" evidence="2">
    <location>
        <begin position="401"/>
        <end position="429"/>
    </location>
</feature>